<feature type="binding site" evidence="11">
    <location>
        <position position="545"/>
    </location>
    <ligand>
        <name>Zn(2+)</name>
        <dbReference type="ChEBI" id="CHEBI:29105"/>
        <label>2</label>
    </ligand>
</feature>
<comment type="caution">
    <text evidence="11">As this protein does not have any detectable helicase domains, it probably does not have helicase activity.</text>
</comment>
<organism evidence="15 16">
    <name type="scientific">Porphyromonas circumdentaria</name>
    <dbReference type="NCBI Taxonomy" id="29524"/>
    <lineage>
        <taxon>Bacteria</taxon>
        <taxon>Pseudomonadati</taxon>
        <taxon>Bacteroidota</taxon>
        <taxon>Bacteroidia</taxon>
        <taxon>Bacteroidales</taxon>
        <taxon>Porphyromonadaceae</taxon>
        <taxon>Porphyromonas</taxon>
    </lineage>
</organism>
<dbReference type="GO" id="GO:0006302">
    <property type="term" value="P:double-strand break repair"/>
    <property type="evidence" value="ECO:0007669"/>
    <property type="project" value="InterPro"/>
</dbReference>
<dbReference type="PANTHER" id="PTHR30580:SF0">
    <property type="entry name" value="PRIMOSOMAL PROTEIN N"/>
    <property type="match status" value="1"/>
</dbReference>
<keyword evidence="8 11" id="KW-0067">ATP-binding</keyword>
<dbReference type="GO" id="GO:0006310">
    <property type="term" value="P:DNA recombination"/>
    <property type="evidence" value="ECO:0007669"/>
    <property type="project" value="InterPro"/>
</dbReference>
<keyword evidence="7 11" id="KW-0862">Zinc</keyword>
<evidence type="ECO:0000256" key="1">
    <source>
        <dbReference type="ARBA" id="ARBA00022515"/>
    </source>
</evidence>
<evidence type="ECO:0000259" key="14">
    <source>
        <dbReference type="Pfam" id="PF18319"/>
    </source>
</evidence>
<dbReference type="GO" id="GO:0016787">
    <property type="term" value="F:hydrolase activity"/>
    <property type="evidence" value="ECO:0007669"/>
    <property type="project" value="UniProtKB-KW"/>
</dbReference>
<dbReference type="GO" id="GO:0003677">
    <property type="term" value="F:DNA binding"/>
    <property type="evidence" value="ECO:0007669"/>
    <property type="project" value="UniProtKB-UniRule"/>
</dbReference>
<dbReference type="Gene3D" id="3.40.50.300">
    <property type="entry name" value="P-loop containing nucleotide triphosphate hydrolases"/>
    <property type="match status" value="1"/>
</dbReference>
<evidence type="ECO:0000256" key="4">
    <source>
        <dbReference type="ARBA" id="ARBA00022741"/>
    </source>
</evidence>
<keyword evidence="5" id="KW-0378">Hydrolase</keyword>
<feature type="domain" description="Primosomal protein N' 3' DNA-binding" evidence="12">
    <location>
        <begin position="5"/>
        <end position="103"/>
    </location>
</feature>
<feature type="binding site" evidence="11">
    <location>
        <position position="542"/>
    </location>
    <ligand>
        <name>Zn(2+)</name>
        <dbReference type="ChEBI" id="CHEBI:29105"/>
        <label>2</label>
    </ligand>
</feature>
<proteinExistence type="inferred from homology"/>
<dbReference type="AlphaFoldDB" id="A0A1T4MVX7"/>
<evidence type="ECO:0000256" key="5">
    <source>
        <dbReference type="ARBA" id="ARBA00022801"/>
    </source>
</evidence>
<dbReference type="InterPro" id="IPR041222">
    <property type="entry name" value="PriA_3primeBD"/>
</dbReference>
<dbReference type="GO" id="GO:0005524">
    <property type="term" value="F:ATP binding"/>
    <property type="evidence" value="ECO:0007669"/>
    <property type="project" value="UniProtKB-UniRule"/>
</dbReference>
<feature type="binding site" evidence="11">
    <location>
        <position position="518"/>
    </location>
    <ligand>
        <name>Zn(2+)</name>
        <dbReference type="ChEBI" id="CHEBI:29105"/>
        <label>1</label>
    </ligand>
</feature>
<dbReference type="GO" id="GO:0008270">
    <property type="term" value="F:zinc ion binding"/>
    <property type="evidence" value="ECO:0007669"/>
    <property type="project" value="UniProtKB-UniRule"/>
</dbReference>
<dbReference type="EMBL" id="FUXE01000008">
    <property type="protein sequence ID" value="SJZ71004.1"/>
    <property type="molecule type" value="Genomic_DNA"/>
</dbReference>
<dbReference type="HAMAP" id="MF_00983">
    <property type="entry name" value="PriA"/>
    <property type="match status" value="1"/>
</dbReference>
<dbReference type="Gene3D" id="3.40.1440.60">
    <property type="entry name" value="PriA, 3(prime) DNA-binding domain"/>
    <property type="match status" value="1"/>
</dbReference>
<dbReference type="Proteomes" id="UP000190121">
    <property type="component" value="Unassembled WGS sequence"/>
</dbReference>
<keyword evidence="4 11" id="KW-0547">Nucleotide-binding</keyword>
<keyword evidence="16" id="KW-1185">Reference proteome</keyword>
<comment type="cofactor">
    <cofactor evidence="11">
        <name>Zn(2+)</name>
        <dbReference type="ChEBI" id="CHEBI:29105"/>
    </cofactor>
    <text evidence="11">Binds 2 zinc ions per subunit.</text>
</comment>
<reference evidence="16" key="1">
    <citation type="submission" date="2017-02" db="EMBL/GenBank/DDBJ databases">
        <authorList>
            <person name="Varghese N."/>
            <person name="Submissions S."/>
        </authorList>
    </citation>
    <scope>NUCLEOTIDE SEQUENCE [LARGE SCALE GENOMIC DNA]</scope>
    <source>
        <strain evidence="16">ATCC 51356</strain>
    </source>
</reference>
<keyword evidence="9 11" id="KW-0238">DNA-binding</keyword>
<feature type="binding site" evidence="11">
    <location>
        <position position="524"/>
    </location>
    <ligand>
        <name>Zn(2+)</name>
        <dbReference type="ChEBI" id="CHEBI:29105"/>
        <label>2</label>
    </ligand>
</feature>
<comment type="subunit">
    <text evidence="11">Component of the replication restart primosome.</text>
</comment>
<dbReference type="PANTHER" id="PTHR30580">
    <property type="entry name" value="PRIMOSOMAL PROTEIN N"/>
    <property type="match status" value="1"/>
</dbReference>
<dbReference type="GO" id="GO:0006269">
    <property type="term" value="P:DNA replication, synthesis of primer"/>
    <property type="evidence" value="ECO:0007669"/>
    <property type="project" value="UniProtKB-KW"/>
</dbReference>
<dbReference type="SUPFAM" id="SSF52540">
    <property type="entry name" value="P-loop containing nucleoside triphosphate hydrolases"/>
    <property type="match status" value="1"/>
</dbReference>
<evidence type="ECO:0000256" key="8">
    <source>
        <dbReference type="ARBA" id="ARBA00022840"/>
    </source>
</evidence>
<evidence type="ECO:0000256" key="3">
    <source>
        <dbReference type="ARBA" id="ARBA00022723"/>
    </source>
</evidence>
<sequence>MFAHVLLPLNLEDSYLYSVPVEIANEVAVGMRCVVQFGAKRFYVGIIASLTEDNSEAKGKKIKPLISLPDKTPIVTQEEIDFWLWAAHYYMATPGDFLRASLPTTLIPESETIVYIHLDKAEVQLPPDEALVVETLRRLYKNKIRFDLLLSNIIGTRKMKLFEALLERGILSVEEDIHKASNRIGTRCVGFTPAYRTEDAIVTLIDNLHRKPARLRLIQRLITLQEEENLSFGGLVPEKKLTLDKPSTQQLLRCLLADGILEIVYQTEPSSEKHRETSTSLEVNLPVDKPTLYIASDYKEEMHYLGQHIRWIIASGKRVLLLLPQSTILDKASGSIQRELSLYNIPICLYTSTLSMRERAALRYRMMGTDDPLLIVGSRTASLLPAHLLGLVIVAEEQDTFYKQQEPAPRYHARDLLIARAQKLGIPILLSSVTPSAESCYNVAQGKYHCINATHPVRRASIEAIDLQYERSTKRLAYGKLFTLPLREAIEQRLQRGERTIILSALRGFAPYVFCNRCHESLKCIHCSVSLTYHKRRNVLVCHYCGYTISFPSECPKCSSVGDFASSEILELKGFGSERIEDELATLYPDVPITRIDVDTFRSKEQKQSLRENLEEAASSIYVGTQMLMHFPPIKGVTLIGVTQLDRMLSISNFRTDENVFNLLYQLSVKYPDARVLLQTSDPERPLLTLLQQEKIQDNGYTSSHALFMEQLLEERCLTNFPPFVRLITIIVKATEEQDAALVVRQLSSSLQSYSSYFSAVSMPMKPYVSRVRLQYIRQITLRLQAKVSSYAIRSILRERINALRENSLEARRVRILFDVDPQN</sequence>
<evidence type="ECO:0000313" key="15">
    <source>
        <dbReference type="EMBL" id="SJZ71004.1"/>
    </source>
</evidence>
<keyword evidence="1 11" id="KW-0639">Primosome</keyword>
<keyword evidence="10" id="KW-0413">Isomerase</keyword>
<evidence type="ECO:0000256" key="2">
    <source>
        <dbReference type="ARBA" id="ARBA00022705"/>
    </source>
</evidence>
<dbReference type="Pfam" id="PF18074">
    <property type="entry name" value="PriA_C"/>
    <property type="match status" value="1"/>
</dbReference>
<keyword evidence="3 11" id="KW-0479">Metal-binding</keyword>
<gene>
    <name evidence="11" type="primary">priA</name>
    <name evidence="15" type="ORF">SAMN02745171_00912</name>
</gene>
<evidence type="ECO:0000256" key="10">
    <source>
        <dbReference type="ARBA" id="ARBA00023235"/>
    </source>
</evidence>
<dbReference type="InterPro" id="IPR040498">
    <property type="entry name" value="PriA_CRR"/>
</dbReference>
<feature type="domain" description="PriA DNA helicase Cys-rich region (CRR)" evidence="14">
    <location>
        <begin position="524"/>
        <end position="548"/>
    </location>
</feature>
<dbReference type="OrthoDB" id="9759544at2"/>
<dbReference type="InterPro" id="IPR027417">
    <property type="entry name" value="P-loop_NTPase"/>
</dbReference>
<accession>A0A1T4MVX7</accession>
<dbReference type="Pfam" id="PF17764">
    <property type="entry name" value="PriA_3primeBD"/>
    <property type="match status" value="1"/>
</dbReference>
<dbReference type="GO" id="GO:0006270">
    <property type="term" value="P:DNA replication initiation"/>
    <property type="evidence" value="ECO:0007669"/>
    <property type="project" value="TreeGrafter"/>
</dbReference>
<dbReference type="GO" id="GO:1990077">
    <property type="term" value="C:primosome complex"/>
    <property type="evidence" value="ECO:0007669"/>
    <property type="project" value="UniProtKB-UniRule"/>
</dbReference>
<dbReference type="InterPro" id="IPR005259">
    <property type="entry name" value="PriA"/>
</dbReference>
<dbReference type="STRING" id="29524.SAMN02745171_00912"/>
<dbReference type="GO" id="GO:0043138">
    <property type="term" value="F:3'-5' DNA helicase activity"/>
    <property type="evidence" value="ECO:0007669"/>
    <property type="project" value="TreeGrafter"/>
</dbReference>
<keyword evidence="2 11" id="KW-0235">DNA replication</keyword>
<dbReference type="NCBIfam" id="TIGR00595">
    <property type="entry name" value="priA"/>
    <property type="match status" value="1"/>
</dbReference>
<comment type="function">
    <text evidence="11">Initiates the restart of stalled replication forks, which reloads the replicative helicase on sites other than the origin of replication. Recognizes and binds to abandoned replication forks and remodels them to uncover a helicase loading site. Promotes assembly of the primosome at these replication forks.</text>
</comment>
<name>A0A1T4MVX7_9PORP</name>
<evidence type="ECO:0000256" key="11">
    <source>
        <dbReference type="HAMAP-Rule" id="MF_00983"/>
    </source>
</evidence>
<feature type="domain" description="Primosomal protein N C-terminal" evidence="13">
    <location>
        <begin position="723"/>
        <end position="822"/>
    </location>
</feature>
<keyword evidence="6 15" id="KW-0347">Helicase</keyword>
<dbReference type="RefSeq" id="WP_078736847.1">
    <property type="nucleotide sequence ID" value="NZ_FUXE01000008.1"/>
</dbReference>
<evidence type="ECO:0000259" key="12">
    <source>
        <dbReference type="Pfam" id="PF17764"/>
    </source>
</evidence>
<evidence type="ECO:0000259" key="13">
    <source>
        <dbReference type="Pfam" id="PF18074"/>
    </source>
</evidence>
<feature type="binding site" evidence="11">
    <location>
        <position position="527"/>
    </location>
    <ligand>
        <name>Zn(2+)</name>
        <dbReference type="ChEBI" id="CHEBI:29105"/>
        <label>2</label>
    </ligand>
</feature>
<dbReference type="InterPro" id="IPR042115">
    <property type="entry name" value="PriA_3primeBD_sf"/>
</dbReference>
<evidence type="ECO:0000313" key="16">
    <source>
        <dbReference type="Proteomes" id="UP000190121"/>
    </source>
</evidence>
<comment type="similarity">
    <text evidence="11">Belongs to the helicase family. PriA subfamily.</text>
</comment>
<evidence type="ECO:0000256" key="6">
    <source>
        <dbReference type="ARBA" id="ARBA00022806"/>
    </source>
</evidence>
<feature type="binding site" evidence="11">
    <location>
        <position position="558"/>
    </location>
    <ligand>
        <name>Zn(2+)</name>
        <dbReference type="ChEBI" id="CHEBI:29105"/>
        <label>1</label>
    </ligand>
</feature>
<feature type="binding site" evidence="11">
    <location>
        <position position="515"/>
    </location>
    <ligand>
        <name>Zn(2+)</name>
        <dbReference type="ChEBI" id="CHEBI:29105"/>
        <label>1</label>
    </ligand>
</feature>
<dbReference type="Pfam" id="PF18319">
    <property type="entry name" value="Zn_ribbon_PriA"/>
    <property type="match status" value="1"/>
</dbReference>
<protein>
    <recommendedName>
        <fullName evidence="11">Probable replication restart protein PriA</fullName>
    </recommendedName>
    <alternativeName>
        <fullName evidence="11">Putative ATP-dependent DNA helicase PriA</fullName>
    </alternativeName>
</protein>
<evidence type="ECO:0000256" key="9">
    <source>
        <dbReference type="ARBA" id="ARBA00023125"/>
    </source>
</evidence>
<dbReference type="InterPro" id="IPR041236">
    <property type="entry name" value="PriA_C"/>
</dbReference>
<evidence type="ECO:0000256" key="7">
    <source>
        <dbReference type="ARBA" id="ARBA00022833"/>
    </source>
</evidence>
<feature type="binding site" evidence="11">
    <location>
        <position position="555"/>
    </location>
    <ligand>
        <name>Zn(2+)</name>
        <dbReference type="ChEBI" id="CHEBI:29105"/>
        <label>1</label>
    </ligand>
</feature>